<comment type="caution">
    <text evidence="4">The sequence shown here is derived from an EMBL/GenBank/DDBJ whole genome shotgun (WGS) entry which is preliminary data.</text>
</comment>
<dbReference type="SUPFAM" id="SSF55103">
    <property type="entry name" value="FAD-linked oxidases, C-terminal domain"/>
    <property type="match status" value="1"/>
</dbReference>
<organism evidence="4 5">
    <name type="scientific">Rhodobium gokarnense</name>
    <dbReference type="NCBI Taxonomy" id="364296"/>
    <lineage>
        <taxon>Bacteria</taxon>
        <taxon>Pseudomonadati</taxon>
        <taxon>Pseudomonadota</taxon>
        <taxon>Alphaproteobacteria</taxon>
        <taxon>Hyphomicrobiales</taxon>
        <taxon>Rhodobiaceae</taxon>
        <taxon>Rhodobium</taxon>
    </lineage>
</organism>
<keyword evidence="2" id="KW-0274">FAD</keyword>
<dbReference type="InterPro" id="IPR016169">
    <property type="entry name" value="FAD-bd_PCMH_sub2"/>
</dbReference>
<feature type="domain" description="FAD-binding PCMH-type" evidence="3">
    <location>
        <begin position="1"/>
        <end position="183"/>
    </location>
</feature>
<evidence type="ECO:0000313" key="5">
    <source>
        <dbReference type="Proteomes" id="UP001209755"/>
    </source>
</evidence>
<evidence type="ECO:0000256" key="2">
    <source>
        <dbReference type="ARBA" id="ARBA00022827"/>
    </source>
</evidence>
<dbReference type="RefSeq" id="WP_264601749.1">
    <property type="nucleotide sequence ID" value="NZ_JAOQNS010000006.1"/>
</dbReference>
<dbReference type="SUPFAM" id="SSF56176">
    <property type="entry name" value="FAD-binding/transporter-associated domain-like"/>
    <property type="match status" value="1"/>
</dbReference>
<protein>
    <submittedName>
        <fullName evidence="4">Glycolate oxidase FAD binding subunit</fullName>
    </submittedName>
</protein>
<dbReference type="InterPro" id="IPR016166">
    <property type="entry name" value="FAD-bd_PCMH"/>
</dbReference>
<evidence type="ECO:0000259" key="3">
    <source>
        <dbReference type="PROSITE" id="PS51387"/>
    </source>
</evidence>
<dbReference type="PROSITE" id="PS51387">
    <property type="entry name" value="FAD_PCMH"/>
    <property type="match status" value="1"/>
</dbReference>
<evidence type="ECO:0000256" key="1">
    <source>
        <dbReference type="ARBA" id="ARBA00022630"/>
    </source>
</evidence>
<dbReference type="Gene3D" id="1.10.45.10">
    <property type="entry name" value="Vanillyl-alcohol Oxidase, Chain A, domain 4"/>
    <property type="match status" value="1"/>
</dbReference>
<dbReference type="Proteomes" id="UP001209755">
    <property type="component" value="Unassembled WGS sequence"/>
</dbReference>
<reference evidence="5" key="1">
    <citation type="submission" date="2023-07" db="EMBL/GenBank/DDBJ databases">
        <title>Genome sequencing of Purple Non-Sulfur Bacteria from various extreme environments.</title>
        <authorList>
            <person name="Mayer M."/>
        </authorList>
    </citation>
    <scope>NUCLEOTIDE SEQUENCE [LARGE SCALE GENOMIC DNA]</scope>
    <source>
        <strain evidence="5">DSM 17935</strain>
    </source>
</reference>
<dbReference type="InterPro" id="IPR016171">
    <property type="entry name" value="Vanillyl_alc_oxidase_C-sub2"/>
</dbReference>
<dbReference type="EMBL" id="JAOQNS010000006">
    <property type="protein sequence ID" value="MCW2308125.1"/>
    <property type="molecule type" value="Genomic_DNA"/>
</dbReference>
<dbReference type="InterPro" id="IPR006094">
    <property type="entry name" value="Oxid_FAD_bind_N"/>
</dbReference>
<dbReference type="Gene3D" id="3.30.465.10">
    <property type="match status" value="1"/>
</dbReference>
<gene>
    <name evidence="4" type="ORF">M2319_002464</name>
</gene>
<accession>A0ABT3HCN3</accession>
<dbReference type="PANTHER" id="PTHR11748:SF103">
    <property type="entry name" value="GLYCOLATE OXIDASE SUBUNIT GLCE"/>
    <property type="match status" value="1"/>
</dbReference>
<proteinExistence type="predicted"/>
<keyword evidence="1" id="KW-0285">Flavoprotein</keyword>
<name>A0ABT3HCN3_9HYPH</name>
<evidence type="ECO:0000313" key="4">
    <source>
        <dbReference type="EMBL" id="MCW2308125.1"/>
    </source>
</evidence>
<keyword evidence="5" id="KW-1185">Reference proteome</keyword>
<dbReference type="InterPro" id="IPR036318">
    <property type="entry name" value="FAD-bd_PCMH-like_sf"/>
</dbReference>
<dbReference type="PANTHER" id="PTHR11748">
    <property type="entry name" value="D-LACTATE DEHYDROGENASE"/>
    <property type="match status" value="1"/>
</dbReference>
<dbReference type="Pfam" id="PF01565">
    <property type="entry name" value="FAD_binding_4"/>
    <property type="match status" value="1"/>
</dbReference>
<sequence>MTDRFKPTDEKDVEALVAYALGEETPLELWSGGTKRSIGRPPQTEYGVDLSALSGIVDYDPAELVLTARAATPLAEIEKLLDDNGQMLAFEPADLGPLLGEAADKGTLAGLYGTNFAGSRRLQAGAVRDHALGIRAVSGRGEIFKSGGRVMKNVTGYDLTKGLAGSWGTLAVLTELTFKTLPKPETATTLVVHGLNPETAAIAMAAAMGSSSEVSGAAHLPADVARGFGVDGLGEGATVMRLEGFGPSVEARAGMLAEVLRPFGLAERLDTPTTATLWRAIGAVKPFAANTSLPLWRISVAPTDGPAVVAAVIGAAEGAKAFFDWAGGLVWLMLPGPDPMADTVRGAVAEAQGGHATLIRADAGTRAAVPVFQPQPAALANLARRLKDQFDPAGILNPGRMGG</sequence>
<dbReference type="InterPro" id="IPR016164">
    <property type="entry name" value="FAD-linked_Oxase-like_C"/>
</dbReference>